<protein>
    <recommendedName>
        <fullName evidence="3">Alpha-L-rhamnosidase six-hairpin glycosidase domain-containing protein</fullName>
    </recommendedName>
</protein>
<dbReference type="PROSITE" id="PS51257">
    <property type="entry name" value="PROKAR_LIPOPROTEIN"/>
    <property type="match status" value="1"/>
</dbReference>
<evidence type="ECO:0008006" key="3">
    <source>
        <dbReference type="Google" id="ProtNLM"/>
    </source>
</evidence>
<evidence type="ECO:0000313" key="2">
    <source>
        <dbReference type="Proteomes" id="UP000184212"/>
    </source>
</evidence>
<name>A0A1M5UQD3_9BACT</name>
<accession>A0A1M5UQD3</accession>
<dbReference type="InterPro" id="IPR012341">
    <property type="entry name" value="6hp_glycosidase-like_sf"/>
</dbReference>
<dbReference type="GO" id="GO:0005975">
    <property type="term" value="P:carbohydrate metabolic process"/>
    <property type="evidence" value="ECO:0007669"/>
    <property type="project" value="InterPro"/>
</dbReference>
<dbReference type="AlphaFoldDB" id="A0A1M5UQD3"/>
<sequence>MTHTKGYFGLFFITAFLFMVGCSTPPQTEKNYIPSLEQISGKWVKADTVAMEPSLRNFLGQAVANRDLTSISWFASAPYSGGYHTGVFKIDGQVPLVDMFRWQPYQTQRKASYEKFALLSTTRMLPEEDGVLWRIEITNQNDQPDTADISIDAIGFISQYGGDWQWWYPYPKMNGMVTKRDEEVELVRKSIGSATMAETQVDELVDGKPTGKKMTLRAPYDLQILNATKYNTTSSGKTSLLVHDTETPAITGFIFKTTPDTLITLHSGGTAQWKLPLKPGETKVIEYLMHYGNSDNAVSQQLNTWSTGFDEKFTQVKSVWEQRWQSMFQPNNSLFSGCFPVLETEDTLASRVYYTGPLTMLYLLNTNLPQHKKVILTGGPKWGATISFFWDNTEWSTVQAVTDPAQLKENILSWMKVDPSKYYGVDNFGGKGVGNPYSANYWALFQLVRSYLAVTGDYAFLKEKVEGKTILETLEHYATNGQRMALFGKPGYTDPLYKLADFGSDEWNLLECVPTYKQIVPSFNAGYIWMLRETADLYATAGDHAKADQLRSQATEMKGYLMKLYAGNGVWNCLYPDHKTIEVRHCLDFMFMGRFMAQDLSDTMKTEMIRFVDQELMTDHWMRAQSLLDVAAKNSDRPDHGPLGAYDGWPAGTMDAFVQMGYPEKALHFYRALEPVTYEGSWAQSHELWGDDKENQKAKVRIAERGWHARDAMAGIGMSQVMLKCFFGFNPDLQGRMIKEPGVTHFNGTLRHVLFHGEYYTLTSLDGKISAEKEK</sequence>
<keyword evidence="2" id="KW-1185">Reference proteome</keyword>
<dbReference type="STRING" id="947013.SAMN04488109_4834"/>
<dbReference type="EMBL" id="FQWQ01000003">
    <property type="protein sequence ID" value="SHH65130.1"/>
    <property type="molecule type" value="Genomic_DNA"/>
</dbReference>
<dbReference type="SUPFAM" id="SSF48208">
    <property type="entry name" value="Six-hairpin glycosidases"/>
    <property type="match status" value="1"/>
</dbReference>
<dbReference type="Proteomes" id="UP000184212">
    <property type="component" value="Unassembled WGS sequence"/>
</dbReference>
<organism evidence="1 2">
    <name type="scientific">Chryseolinea serpens</name>
    <dbReference type="NCBI Taxonomy" id="947013"/>
    <lineage>
        <taxon>Bacteria</taxon>
        <taxon>Pseudomonadati</taxon>
        <taxon>Bacteroidota</taxon>
        <taxon>Cytophagia</taxon>
        <taxon>Cytophagales</taxon>
        <taxon>Fulvivirgaceae</taxon>
        <taxon>Chryseolinea</taxon>
    </lineage>
</organism>
<dbReference type="OrthoDB" id="5165349at2"/>
<evidence type="ECO:0000313" key="1">
    <source>
        <dbReference type="EMBL" id="SHH65130.1"/>
    </source>
</evidence>
<gene>
    <name evidence="1" type="ORF">SAMN04488109_4834</name>
</gene>
<dbReference type="RefSeq" id="WP_073139225.1">
    <property type="nucleotide sequence ID" value="NZ_FQWQ01000003.1"/>
</dbReference>
<reference evidence="1 2" key="1">
    <citation type="submission" date="2016-11" db="EMBL/GenBank/DDBJ databases">
        <authorList>
            <person name="Jaros S."/>
            <person name="Januszkiewicz K."/>
            <person name="Wedrychowicz H."/>
        </authorList>
    </citation>
    <scope>NUCLEOTIDE SEQUENCE [LARGE SCALE GENOMIC DNA]</scope>
    <source>
        <strain evidence="1 2">DSM 24574</strain>
    </source>
</reference>
<dbReference type="InterPro" id="IPR008928">
    <property type="entry name" value="6-hairpin_glycosidase_sf"/>
</dbReference>
<proteinExistence type="predicted"/>
<dbReference type="Gene3D" id="1.50.10.10">
    <property type="match status" value="1"/>
</dbReference>